<dbReference type="EMBL" id="HBFX01021170">
    <property type="protein sequence ID" value="CAD8958324.1"/>
    <property type="molecule type" value="Transcribed_RNA"/>
</dbReference>
<evidence type="ECO:0000313" key="2">
    <source>
        <dbReference type="EMBL" id="CAD8743839.1"/>
    </source>
</evidence>
<organism evidence="3">
    <name type="scientific">Hemiselmis andersenii</name>
    <name type="common">Cryptophyte alga</name>
    <dbReference type="NCBI Taxonomy" id="464988"/>
    <lineage>
        <taxon>Eukaryota</taxon>
        <taxon>Cryptophyceae</taxon>
        <taxon>Cryptomonadales</taxon>
        <taxon>Hemiselmidaceae</taxon>
        <taxon>Hemiselmis</taxon>
    </lineage>
</organism>
<dbReference type="PANTHER" id="PTHR45431">
    <property type="entry name" value="RHODANESE-LIKE DOMAIN-CONTAINING PROTEIN 15, CHLOROPLASTIC"/>
    <property type="match status" value="1"/>
</dbReference>
<evidence type="ECO:0000259" key="1">
    <source>
        <dbReference type="PROSITE" id="PS50206"/>
    </source>
</evidence>
<dbReference type="AlphaFoldDB" id="A0A6T8KDW4"/>
<name>A0A6T8KDW4_HEMAN</name>
<dbReference type="PROSITE" id="PS50206">
    <property type="entry name" value="RHODANESE_3"/>
    <property type="match status" value="1"/>
</dbReference>
<dbReference type="Pfam" id="PF00581">
    <property type="entry name" value="Rhodanese"/>
    <property type="match status" value="1"/>
</dbReference>
<dbReference type="SMART" id="SM00450">
    <property type="entry name" value="RHOD"/>
    <property type="match status" value="1"/>
</dbReference>
<dbReference type="CDD" id="cd00158">
    <property type="entry name" value="RHOD"/>
    <property type="match status" value="1"/>
</dbReference>
<accession>A0A6T8KDW4</accession>
<reference evidence="3" key="1">
    <citation type="submission" date="2021-01" db="EMBL/GenBank/DDBJ databases">
        <authorList>
            <person name="Corre E."/>
            <person name="Pelletier E."/>
            <person name="Niang G."/>
            <person name="Scheremetjew M."/>
            <person name="Finn R."/>
            <person name="Kale V."/>
            <person name="Holt S."/>
            <person name="Cochrane G."/>
            <person name="Meng A."/>
            <person name="Brown T."/>
            <person name="Cohen L."/>
        </authorList>
    </citation>
    <scope>NUCLEOTIDE SEQUENCE</scope>
    <source>
        <strain evidence="2">CCMP441</strain>
        <strain evidence="3">CCMP644</strain>
    </source>
</reference>
<proteinExistence type="predicted"/>
<gene>
    <name evidence="3" type="ORF">HAND00432_LOCUS12863</name>
    <name evidence="2" type="ORF">HAND1043_LOCUS10334</name>
</gene>
<sequence>MQKTLTFAFLFTLIHSNNIASISAFGTLAGFTASSSLLRPSLRGSPGERPRGSPRLGLSMAEKFTTVPAAEAYEKIKTEKYVYVDVRTPGEYETASVPDSVLIPAFEKSATGMSPVEATFKEEFQKMFPDKDSKLVISCASGKRSNVACGWLTELGYSNLVEVQGGFGGWSANKDLPSQ</sequence>
<dbReference type="InterPro" id="IPR036873">
    <property type="entry name" value="Rhodanese-like_dom_sf"/>
</dbReference>
<dbReference type="InterPro" id="IPR052367">
    <property type="entry name" value="Thiosulfate_ST/Rhodanese-like"/>
</dbReference>
<dbReference type="PANTHER" id="PTHR45431:SF3">
    <property type="entry name" value="RHODANESE-LIKE DOMAIN-CONTAINING PROTEIN 15, CHLOROPLASTIC"/>
    <property type="match status" value="1"/>
</dbReference>
<evidence type="ECO:0000313" key="3">
    <source>
        <dbReference type="EMBL" id="CAD8958324.1"/>
    </source>
</evidence>
<feature type="domain" description="Rhodanese" evidence="1">
    <location>
        <begin position="77"/>
        <end position="179"/>
    </location>
</feature>
<dbReference type="Gene3D" id="3.40.250.10">
    <property type="entry name" value="Rhodanese-like domain"/>
    <property type="match status" value="1"/>
</dbReference>
<dbReference type="InterPro" id="IPR001763">
    <property type="entry name" value="Rhodanese-like_dom"/>
</dbReference>
<dbReference type="SUPFAM" id="SSF52821">
    <property type="entry name" value="Rhodanese/Cell cycle control phosphatase"/>
    <property type="match status" value="1"/>
</dbReference>
<protein>
    <recommendedName>
        <fullName evidence="1">Rhodanese domain-containing protein</fullName>
    </recommendedName>
</protein>
<dbReference type="EMBL" id="HBFK01016779">
    <property type="protein sequence ID" value="CAD8743839.1"/>
    <property type="molecule type" value="Transcribed_RNA"/>
</dbReference>